<dbReference type="PANTHER" id="PTHR37833">
    <property type="entry name" value="LIPOPROTEIN-RELATED"/>
    <property type="match status" value="1"/>
</dbReference>
<dbReference type="Pfam" id="PF07610">
    <property type="entry name" value="DUF1573"/>
    <property type="match status" value="1"/>
</dbReference>
<dbReference type="InterPro" id="IPR011467">
    <property type="entry name" value="DUF1573"/>
</dbReference>
<proteinExistence type="predicted"/>
<gene>
    <name evidence="2" type="ORF">J3U87_01280</name>
</gene>
<organism evidence="2 3">
    <name type="scientific">Sulfidibacter corallicola</name>
    <dbReference type="NCBI Taxonomy" id="2818388"/>
    <lineage>
        <taxon>Bacteria</taxon>
        <taxon>Pseudomonadati</taxon>
        <taxon>Acidobacteriota</taxon>
        <taxon>Holophagae</taxon>
        <taxon>Acanthopleuribacterales</taxon>
        <taxon>Acanthopleuribacteraceae</taxon>
        <taxon>Sulfidibacter</taxon>
    </lineage>
</organism>
<dbReference type="AlphaFoldDB" id="A0A8A4TX35"/>
<dbReference type="InterPro" id="IPR013783">
    <property type="entry name" value="Ig-like_fold"/>
</dbReference>
<feature type="chain" id="PRO_5035288268" evidence="1">
    <location>
        <begin position="18"/>
        <end position="321"/>
    </location>
</feature>
<evidence type="ECO:0000313" key="3">
    <source>
        <dbReference type="Proteomes" id="UP000663929"/>
    </source>
</evidence>
<keyword evidence="1" id="KW-0732">Signal</keyword>
<feature type="signal peptide" evidence="1">
    <location>
        <begin position="1"/>
        <end position="17"/>
    </location>
</feature>
<keyword evidence="3" id="KW-1185">Reference proteome</keyword>
<evidence type="ECO:0000256" key="1">
    <source>
        <dbReference type="SAM" id="SignalP"/>
    </source>
</evidence>
<dbReference type="Gene3D" id="2.60.40.10">
    <property type="entry name" value="Immunoglobulins"/>
    <property type="match status" value="1"/>
</dbReference>
<name>A0A8A4TX35_SULCO</name>
<dbReference type="RefSeq" id="WP_237381211.1">
    <property type="nucleotide sequence ID" value="NZ_CP071793.1"/>
</dbReference>
<dbReference type="KEGG" id="scor:J3U87_01280"/>
<dbReference type="EMBL" id="CP071793">
    <property type="protein sequence ID" value="QTD51075.1"/>
    <property type="molecule type" value="Genomic_DNA"/>
</dbReference>
<evidence type="ECO:0000313" key="2">
    <source>
        <dbReference type="EMBL" id="QTD51075.1"/>
    </source>
</evidence>
<protein>
    <submittedName>
        <fullName evidence="2">DUF1573 domain-containing protein</fullName>
    </submittedName>
</protein>
<dbReference type="PANTHER" id="PTHR37833:SF1">
    <property type="entry name" value="SIGNAL PEPTIDE PROTEIN"/>
    <property type="match status" value="1"/>
</dbReference>
<sequence>MLKKCLVLFLCTLPLVAGPKLVFEKTDHDFGDIDKGDKVETEFKFTNTGDEVLQIQDVKPSCGCTSAKPEKASYEPGESGVIPVSFNSSRFNGNITKTITVTSNDAENPKTVLHIKGVISSDVNVTPTFLNMVNVPRNNDVVKKEIHVETTKMDKLEISEVTSNQDFVKAEPIKVSDKKWVINVSTVGKQIPTGRNATQAQITFKTNSPKQPEIKARVQIRVAQPIQVTPRSVYFFSSKKGEARETTVNLRPNLVKDFKVLEMKSDLAFIQAEVEDAGGNKRLKVKLTDAAKEGKFNGVITLKTDLEDQPQIHIPVRGSVI</sequence>
<accession>A0A8A4TX35</accession>
<dbReference type="Proteomes" id="UP000663929">
    <property type="component" value="Chromosome"/>
</dbReference>
<reference evidence="2" key="1">
    <citation type="submission" date="2021-03" db="EMBL/GenBank/DDBJ databases">
        <title>Acanthopleuribacteraceae sp. M133.</title>
        <authorList>
            <person name="Wang G."/>
        </authorList>
    </citation>
    <scope>NUCLEOTIDE SEQUENCE</scope>
    <source>
        <strain evidence="2">M133</strain>
    </source>
</reference>